<evidence type="ECO:0000256" key="1">
    <source>
        <dbReference type="ARBA" id="ARBA00006484"/>
    </source>
</evidence>
<sequence length="200" mass="21127">MRIIVVGATGTIGKAVAKLLATEHEVIKVASKSGDHLVDMSRKDSIENMFQEVGPFDALACAAGVARFGPLPELSDEDFQTGLSGKLMGQVNLVRIGMNYINDNGSFTLTSGVLSHQPMPGSASISMVNAGLEGFVRAAALELPRGIRINVVSPPWVKETLEALGMDSSGGMPAQQVAQAYWASIHGTRSGLVINARDFM</sequence>
<evidence type="ECO:0000256" key="2">
    <source>
        <dbReference type="ARBA" id="ARBA00023002"/>
    </source>
</evidence>
<dbReference type="CDD" id="cd11731">
    <property type="entry name" value="Lin1944_like_SDR_c"/>
    <property type="match status" value="1"/>
</dbReference>
<evidence type="ECO:0000313" key="4">
    <source>
        <dbReference type="Proteomes" id="UP000683493"/>
    </source>
</evidence>
<proteinExistence type="inferred from homology"/>
<keyword evidence="2" id="KW-0560">Oxidoreductase</keyword>
<comment type="similarity">
    <text evidence="1">Belongs to the short-chain dehydrogenases/reductases (SDR) family.</text>
</comment>
<dbReference type="Pfam" id="PF13561">
    <property type="entry name" value="adh_short_C2"/>
    <property type="match status" value="1"/>
</dbReference>
<dbReference type="EMBL" id="CP076724">
    <property type="protein sequence ID" value="QWV99133.1"/>
    <property type="molecule type" value="Genomic_DNA"/>
</dbReference>
<dbReference type="Proteomes" id="UP000683493">
    <property type="component" value="Chromosome"/>
</dbReference>
<protein>
    <submittedName>
        <fullName evidence="3">Short chain dehydrogenase</fullName>
    </submittedName>
</protein>
<accession>A0ABX8JN32</accession>
<dbReference type="InterPro" id="IPR002347">
    <property type="entry name" value="SDR_fam"/>
</dbReference>
<dbReference type="NCBIfam" id="NF005754">
    <property type="entry name" value="PRK07578.1"/>
    <property type="match status" value="1"/>
</dbReference>
<reference evidence="3 4" key="1">
    <citation type="submission" date="2021-06" db="EMBL/GenBank/DDBJ databases">
        <title>Gemonas diversity in paddy soil.</title>
        <authorList>
            <person name="Liu G."/>
        </authorList>
    </citation>
    <scope>NUCLEOTIDE SEQUENCE [LARGE SCALE GENOMIC DNA]</scope>
    <source>
        <strain evidence="3 4">RG29</strain>
    </source>
</reference>
<keyword evidence="4" id="KW-1185">Reference proteome</keyword>
<evidence type="ECO:0000313" key="3">
    <source>
        <dbReference type="EMBL" id="QWV99133.1"/>
    </source>
</evidence>
<gene>
    <name evidence="3" type="ORF">KP005_07580</name>
</gene>
<dbReference type="PANTHER" id="PTHR43477">
    <property type="entry name" value="DIHYDROANTICAPSIN 7-DEHYDROGENASE"/>
    <property type="match status" value="1"/>
</dbReference>
<organism evidence="3 4">
    <name type="scientific">Geomonas diazotrophica</name>
    <dbReference type="NCBI Taxonomy" id="2843197"/>
    <lineage>
        <taxon>Bacteria</taxon>
        <taxon>Pseudomonadati</taxon>
        <taxon>Thermodesulfobacteriota</taxon>
        <taxon>Desulfuromonadia</taxon>
        <taxon>Geobacterales</taxon>
        <taxon>Geobacteraceae</taxon>
        <taxon>Geomonas</taxon>
    </lineage>
</organism>
<name>A0ABX8JN32_9BACT</name>
<dbReference type="InterPro" id="IPR051122">
    <property type="entry name" value="SDR_DHRS6-like"/>
</dbReference>
<dbReference type="PANTHER" id="PTHR43477:SF1">
    <property type="entry name" value="DIHYDROANTICAPSIN 7-DEHYDROGENASE"/>
    <property type="match status" value="1"/>
</dbReference>